<sequence length="287" mass="31263">MGKKNRKKDRAAKPKRQEVAFVERPFEGLAGETDLVAMRELLPSASAPLKLTGDLADVPVLLVTLLPEMWPALRREDGTVVVALQAATRSGDASRDIAHAIESAAALAPGTPLRHVELPEPGPRLQDIVDPEAAWELTVHDDFAYWVDPSAERSPELDQALEQAAEHIVPSAPVAGVASAFWCRMGKEYLRWVRPEDEYSLLDALAKLHTDGATQLEDGTRLIGFFRSCGLLVPVWELNPGSEADELDAVAAAFEERLGKALADDAPLTPEQRSARSGLISREVTLR</sequence>
<dbReference type="Pfam" id="PF19348">
    <property type="entry name" value="DUF5926"/>
    <property type="match status" value="1"/>
</dbReference>
<name>A0A1H3ZRH8_9ACTO</name>
<accession>A0A1H3ZRH8</accession>
<dbReference type="OrthoDB" id="5512013at2"/>
<dbReference type="EMBL" id="FNQV01000006">
    <property type="protein sequence ID" value="SEA26330.1"/>
    <property type="molecule type" value="Genomic_DNA"/>
</dbReference>
<evidence type="ECO:0000313" key="4">
    <source>
        <dbReference type="Proteomes" id="UP000199288"/>
    </source>
</evidence>
<feature type="region of interest" description="Disordered" evidence="1">
    <location>
        <begin position="266"/>
        <end position="287"/>
    </location>
</feature>
<gene>
    <name evidence="3" type="ORF">SAMN02910418_01262</name>
</gene>
<dbReference type="AlphaFoldDB" id="A0A1H3ZRH8"/>
<dbReference type="InterPro" id="IPR045970">
    <property type="entry name" value="DUF5926"/>
</dbReference>
<evidence type="ECO:0000256" key="1">
    <source>
        <dbReference type="SAM" id="MobiDB-lite"/>
    </source>
</evidence>
<dbReference type="RefSeq" id="WP_092563742.1">
    <property type="nucleotide sequence ID" value="NZ_FNQV01000006.1"/>
</dbReference>
<protein>
    <recommendedName>
        <fullName evidence="2">DUF5926 domain-containing protein</fullName>
    </recommendedName>
</protein>
<evidence type="ECO:0000259" key="2">
    <source>
        <dbReference type="Pfam" id="PF19348"/>
    </source>
</evidence>
<evidence type="ECO:0000313" key="3">
    <source>
        <dbReference type="EMBL" id="SEA26330.1"/>
    </source>
</evidence>
<dbReference type="Proteomes" id="UP000199288">
    <property type="component" value="Unassembled WGS sequence"/>
</dbReference>
<proteinExistence type="predicted"/>
<reference evidence="4" key="1">
    <citation type="submission" date="2016-10" db="EMBL/GenBank/DDBJ databases">
        <authorList>
            <person name="Varghese N."/>
            <person name="Submissions S."/>
        </authorList>
    </citation>
    <scope>NUCLEOTIDE SEQUENCE [LARGE SCALE GENOMIC DNA]</scope>
    <source>
        <strain evidence="4">KPR-1</strain>
    </source>
</reference>
<organism evidence="3 4">
    <name type="scientific">Bowdeniella nasicola</name>
    <dbReference type="NCBI Taxonomy" id="208480"/>
    <lineage>
        <taxon>Bacteria</taxon>
        <taxon>Bacillati</taxon>
        <taxon>Actinomycetota</taxon>
        <taxon>Actinomycetes</taxon>
        <taxon>Actinomycetales</taxon>
        <taxon>Actinomycetaceae</taxon>
        <taxon>Bowdeniella</taxon>
    </lineage>
</organism>
<feature type="domain" description="DUF5926" evidence="2">
    <location>
        <begin position="25"/>
        <end position="287"/>
    </location>
</feature>
<keyword evidence="4" id="KW-1185">Reference proteome</keyword>